<accession>A0A6M3XER8</accession>
<name>A0A6M3XER8_9ZZZZ</name>
<reference evidence="1" key="1">
    <citation type="submission" date="2020-03" db="EMBL/GenBank/DDBJ databases">
        <title>The deep terrestrial virosphere.</title>
        <authorList>
            <person name="Holmfeldt K."/>
            <person name="Nilsson E."/>
            <person name="Simone D."/>
            <person name="Lopez-Fernandez M."/>
            <person name="Wu X."/>
            <person name="de Brujin I."/>
            <person name="Lundin D."/>
            <person name="Andersson A."/>
            <person name="Bertilsson S."/>
            <person name="Dopson M."/>
        </authorList>
    </citation>
    <scope>NUCLEOTIDE SEQUENCE</scope>
    <source>
        <strain evidence="1">TM448B00537</strain>
    </source>
</reference>
<proteinExistence type="predicted"/>
<gene>
    <name evidence="1" type="ORF">TM448B00537_0017</name>
</gene>
<dbReference type="EMBL" id="MT144629">
    <property type="protein sequence ID" value="QJH95797.1"/>
    <property type="molecule type" value="Genomic_DNA"/>
</dbReference>
<organism evidence="1">
    <name type="scientific">viral metagenome</name>
    <dbReference type="NCBI Taxonomy" id="1070528"/>
    <lineage>
        <taxon>unclassified sequences</taxon>
        <taxon>metagenomes</taxon>
        <taxon>organismal metagenomes</taxon>
    </lineage>
</organism>
<sequence>MGQTTLTGPVIVAAQGIFQGSETQLHDFGSYVETAEGRGFRYAKIGATATVAGKVYQSRALDATNEQPTGGLAVAAAAIGDTSITLTGTLTLALNLLAGGYLSVNVTPGQGYCYKIKGNTAVSAAANCVVTLEDPLQVALTTASKVIVCAHPYNGVVVEPGTPTGAIVGVAQDIITAAYFGWLQTRGVASVLFTGAGVAGKAVGSLSGGTSGSVAPAIAATNIIGYHMATGITTEYALVFLTLG</sequence>
<evidence type="ECO:0000313" key="1">
    <source>
        <dbReference type="EMBL" id="QJH95797.1"/>
    </source>
</evidence>
<dbReference type="AlphaFoldDB" id="A0A6M3XER8"/>
<protein>
    <submittedName>
        <fullName evidence="1">Uncharacterized protein</fullName>
    </submittedName>
</protein>